<proteinExistence type="predicted"/>
<comment type="caution">
    <text evidence="1">The sequence shown here is derived from an EMBL/GenBank/DDBJ whole genome shotgun (WGS) entry which is preliminary data.</text>
</comment>
<reference evidence="1 2" key="1">
    <citation type="journal article" date="2020" name="Microorganisms">
        <title>New Insight into Antimicrobial Compounds from Food and Marine-Sourced Carnobacterium Species through Phenotype and Genome Analyses.</title>
        <authorList>
            <person name="Begrem S."/>
            <person name="Ivaniuk F."/>
            <person name="Gigout-Chevalier F."/>
            <person name="Kolypczuk L."/>
            <person name="Bonnetot S."/>
            <person name="Leroi F."/>
            <person name="Grovel O."/>
            <person name="Delbarre-Ladrat C."/>
            <person name="Passerini D."/>
        </authorList>
    </citation>
    <scope>NUCLEOTIDE SEQUENCE [LARGE SCALE GENOMIC DNA]</scope>
    <source>
        <strain evidence="1 2">MIP2551</strain>
    </source>
</reference>
<dbReference type="RefSeq" id="WP_023179144.1">
    <property type="nucleotide sequence ID" value="NZ_JAMAYM010000001.1"/>
</dbReference>
<organism evidence="1 2">
    <name type="scientific">Carnobacterium inhibens</name>
    <dbReference type="NCBI Taxonomy" id="147709"/>
    <lineage>
        <taxon>Bacteria</taxon>
        <taxon>Bacillati</taxon>
        <taxon>Bacillota</taxon>
        <taxon>Bacilli</taxon>
        <taxon>Lactobacillales</taxon>
        <taxon>Carnobacteriaceae</taxon>
        <taxon>Carnobacterium</taxon>
    </lineage>
</organism>
<dbReference type="EMBL" id="WNJQ01000001">
    <property type="protein sequence ID" value="MBC9824574.1"/>
    <property type="molecule type" value="Genomic_DNA"/>
</dbReference>
<sequence>MEKGMCLKGSVEKIKVLKLEEAPLVRFTLTVNEACKENCLIKSNALNFLYLVTEGKTIVLFGKRNKRNQFVVQKYHIV</sequence>
<dbReference type="Proteomes" id="UP000638836">
    <property type="component" value="Unassembled WGS sequence"/>
</dbReference>
<evidence type="ECO:0000313" key="2">
    <source>
        <dbReference type="Proteomes" id="UP000638836"/>
    </source>
</evidence>
<accession>A0ABR7TAT8</accession>
<name>A0ABR7TAT8_9LACT</name>
<protein>
    <submittedName>
        <fullName evidence="1">Uncharacterized protein</fullName>
    </submittedName>
</protein>
<gene>
    <name evidence="1" type="ORF">GLO26_01855</name>
</gene>
<keyword evidence="2" id="KW-1185">Reference proteome</keyword>
<evidence type="ECO:0000313" key="1">
    <source>
        <dbReference type="EMBL" id="MBC9824574.1"/>
    </source>
</evidence>